<dbReference type="Proteomes" id="UP000824366">
    <property type="component" value="Chromosome"/>
</dbReference>
<protein>
    <recommendedName>
        <fullName evidence="6">Translocation and assembly module TamB C-terminal domain-containing protein</fullName>
    </recommendedName>
</protein>
<dbReference type="Pfam" id="PF04357">
    <property type="entry name" value="TamB"/>
    <property type="match status" value="1"/>
</dbReference>
<dbReference type="PANTHER" id="PTHR36985:SF1">
    <property type="entry name" value="TRANSLOCATION AND ASSEMBLY MODULE SUBUNIT TAMB"/>
    <property type="match status" value="1"/>
</dbReference>
<keyword evidence="3" id="KW-1133">Transmembrane helix</keyword>
<keyword evidence="4" id="KW-0472">Membrane</keyword>
<evidence type="ECO:0000256" key="3">
    <source>
        <dbReference type="ARBA" id="ARBA00022989"/>
    </source>
</evidence>
<evidence type="ECO:0000313" key="8">
    <source>
        <dbReference type="Proteomes" id="UP000824366"/>
    </source>
</evidence>
<name>A0ABM7MJL0_9BURK</name>
<evidence type="ECO:0000256" key="2">
    <source>
        <dbReference type="ARBA" id="ARBA00022692"/>
    </source>
</evidence>
<reference evidence="7 8" key="1">
    <citation type="journal article" date="2021" name="Microbiol. Spectr.">
        <title>A Single Bacterium Capable of Oxidation and Reduction of Iron at Circumneutral pH.</title>
        <authorList>
            <person name="Kato S."/>
            <person name="Ohkuma M."/>
        </authorList>
    </citation>
    <scope>NUCLEOTIDE SEQUENCE [LARGE SCALE GENOMIC DNA]</scope>
    <source>
        <strain evidence="7 8">MIZ03</strain>
    </source>
</reference>
<dbReference type="InterPro" id="IPR007452">
    <property type="entry name" value="TamB_C"/>
</dbReference>
<evidence type="ECO:0000259" key="6">
    <source>
        <dbReference type="Pfam" id="PF04357"/>
    </source>
</evidence>
<comment type="subcellular location">
    <subcellularLocation>
        <location evidence="1">Membrane</location>
        <topology evidence="1">Single-pass membrane protein</topology>
    </subcellularLocation>
</comment>
<accession>A0ABM7MJL0</accession>
<dbReference type="RefSeq" id="WP_223909912.1">
    <property type="nucleotide sequence ID" value="NZ_AP024238.1"/>
</dbReference>
<proteinExistence type="predicted"/>
<organism evidence="7 8">
    <name type="scientific">Rhodoferax lithotrophicus</name>
    <dbReference type="NCBI Taxonomy" id="2798804"/>
    <lineage>
        <taxon>Bacteria</taxon>
        <taxon>Pseudomonadati</taxon>
        <taxon>Pseudomonadota</taxon>
        <taxon>Betaproteobacteria</taxon>
        <taxon>Burkholderiales</taxon>
        <taxon>Comamonadaceae</taxon>
        <taxon>Rhodoferax</taxon>
    </lineage>
</organism>
<feature type="region of interest" description="Disordered" evidence="5">
    <location>
        <begin position="701"/>
        <end position="724"/>
    </location>
</feature>
<keyword evidence="2" id="KW-0812">Transmembrane</keyword>
<evidence type="ECO:0000313" key="7">
    <source>
        <dbReference type="EMBL" id="BCO26447.1"/>
    </source>
</evidence>
<dbReference type="PANTHER" id="PTHR36985">
    <property type="entry name" value="TRANSLOCATION AND ASSEMBLY MODULE SUBUNIT TAMB"/>
    <property type="match status" value="1"/>
</dbReference>
<evidence type="ECO:0000256" key="4">
    <source>
        <dbReference type="ARBA" id="ARBA00023136"/>
    </source>
</evidence>
<dbReference type="EMBL" id="AP024238">
    <property type="protein sequence ID" value="BCO26447.1"/>
    <property type="molecule type" value="Genomic_DNA"/>
</dbReference>
<feature type="domain" description="Translocation and assembly module TamB C-terminal" evidence="6">
    <location>
        <begin position="938"/>
        <end position="1292"/>
    </location>
</feature>
<keyword evidence="8" id="KW-1185">Reference proteome</keyword>
<sequence>MRALSLSMKLLATSAVTLLALVAGLWLWSSSTSSLASLLNQLGSWLPAGQTLQVKGVQGSLRHGGQIAWLRWSQNGLSVEAKDIRITWTLPPLLHKELRLSDLSMAAVTIDDQRPRSGTEPRTPLTALHLPIRVELPFNVAVLSLTGRTVLQATALSGKYQFDSISHKLIKLQGHISSGSYQLDGELQAAAPMALTLHLNGQVQTSVPASTQMLRIAANAQLNGQLSGSDALLALKASLTPEPQATSAKFTAPAMQAQLSARLAPWQEQPLLEAHAQWQALNLAALWPQAPQTALNGQASVNPVAQGWQGQLQLTNTSPGPWNQQHLPLNTLQAELSYQHNQWALTSLRANAAGGSITGAGSFDTGRWSGHASLVGINPATMDTRLASSPLNGTLQAQSSGNSLDFTAQLQAATQPATNTRLQTQQGPWPAVRLQNLQTQGQWAAGTLTLNSLHMAAEEAQLSGQLSYNTRTQSGQSQLNLALPGVQGTLNGQMASRSGEGNLTLNMADATLASDWLRHWLPASTALQGLRLQGNAKLQAHWQGGWQQLDHTLSIDASLQSPQLDWHHTTTGTGPTPPDGQLRELSLTLAGTLPALALTTQGRLGIGQRQFHWQAQAHGGQRMAGHWQGSLNTLKFQVQDSAHPGLWTLASAGQDNPAITLDWQDNGANQKLTVGGNTAQLTGPLPGKALLSWQDLRWSQQNAQQTPAHASSARPTKPQAQWQSQGQISQLPLAWLDTLSGKTMADLGLSSDILLAGSWDAQHTSSLNFSAMLERSTGDLRLSTDAQHQQPLPAHMQEARLNVNLAGDQLSGSLRWDSTRAGKALLAFSTQLQTLDSGWRWPADAPLGGSVQMQLPPVDAWSVLAPPGWRMRGTLDANATLTGTRQQPQWAGTIQAQNLAVRSVADGIDFQQGSLLARLEGQKLHLEDFTLHGAGGAAGGLVKVTGLALWKSATQAGTKLAQQIDITLQADAQALRVSSRSDRLVSVSGQLNAQLQNASLRLRGKLTADQALITLPSESAPTLSDDVVVRPSASQAAQAALGKTGASAAAAKPVVPTFSPDIQVTLDLGKNFQMRGRGLITRLAGQLELQAMGNAKPSLVGSVRTVRGTYQAYGQRLDIEQGVLRFVGPADNPALDILAIRPNLSQRVGVQVQGTALSPVVRLYAEPDLPEAEKLAWLVLGRSASGRGGEAAMLQQAAVALLGGSGQGPSASLTQALGLDELSFRGNSGDTASASGVTLGKRLSNDFYVAYESGMAGTMGVFTIFYDLSRRLTLRAQTGEQSAIDLIWTQRYD</sequence>
<gene>
    <name evidence="7" type="ORF">MIZ03_1330</name>
</gene>
<evidence type="ECO:0000256" key="1">
    <source>
        <dbReference type="ARBA" id="ARBA00004167"/>
    </source>
</evidence>
<evidence type="ECO:0000256" key="5">
    <source>
        <dbReference type="SAM" id="MobiDB-lite"/>
    </source>
</evidence>